<gene>
    <name evidence="6" type="ORF">WJX73_001572</name>
</gene>
<keyword evidence="4" id="KW-0175">Coiled coil</keyword>
<dbReference type="GO" id="GO:0016757">
    <property type="term" value="F:glycosyltransferase activity"/>
    <property type="evidence" value="ECO:0007669"/>
    <property type="project" value="UniProtKB-KW"/>
</dbReference>
<dbReference type="EMBL" id="JALJOQ010000039">
    <property type="protein sequence ID" value="KAK9805992.1"/>
    <property type="molecule type" value="Genomic_DNA"/>
</dbReference>
<feature type="region of interest" description="Disordered" evidence="5">
    <location>
        <begin position="207"/>
        <end position="228"/>
    </location>
</feature>
<name>A0AAW1PD14_9CHLO</name>
<evidence type="ECO:0000256" key="3">
    <source>
        <dbReference type="ARBA" id="ARBA00022679"/>
    </source>
</evidence>
<evidence type="ECO:0000256" key="2">
    <source>
        <dbReference type="ARBA" id="ARBA00022676"/>
    </source>
</evidence>
<feature type="region of interest" description="Disordered" evidence="5">
    <location>
        <begin position="37"/>
        <end position="58"/>
    </location>
</feature>
<organism evidence="6 7">
    <name type="scientific">Symbiochloris irregularis</name>
    <dbReference type="NCBI Taxonomy" id="706552"/>
    <lineage>
        <taxon>Eukaryota</taxon>
        <taxon>Viridiplantae</taxon>
        <taxon>Chlorophyta</taxon>
        <taxon>core chlorophytes</taxon>
        <taxon>Trebouxiophyceae</taxon>
        <taxon>Trebouxiales</taxon>
        <taxon>Trebouxiaceae</taxon>
        <taxon>Symbiochloris</taxon>
    </lineage>
</organism>
<protein>
    <recommendedName>
        <fullName evidence="8">Glycosyltransferase 2-like domain-containing protein</fullName>
    </recommendedName>
</protein>
<proteinExistence type="inferred from homology"/>
<feature type="coiled-coil region" evidence="4">
    <location>
        <begin position="99"/>
        <end position="161"/>
    </location>
</feature>
<accession>A0AAW1PD14</accession>
<dbReference type="PANTHER" id="PTHR43179">
    <property type="entry name" value="RHAMNOSYLTRANSFERASE WBBL"/>
    <property type="match status" value="1"/>
</dbReference>
<dbReference type="Gene3D" id="3.90.550.10">
    <property type="entry name" value="Spore Coat Polysaccharide Biosynthesis Protein SpsA, Chain A"/>
    <property type="match status" value="1"/>
</dbReference>
<dbReference type="SUPFAM" id="SSF53448">
    <property type="entry name" value="Nucleotide-diphospho-sugar transferases"/>
    <property type="match status" value="1"/>
</dbReference>
<reference evidence="6 7" key="1">
    <citation type="journal article" date="2024" name="Nat. Commun.">
        <title>Phylogenomics reveals the evolutionary origins of lichenization in chlorophyte algae.</title>
        <authorList>
            <person name="Puginier C."/>
            <person name="Libourel C."/>
            <person name="Otte J."/>
            <person name="Skaloud P."/>
            <person name="Haon M."/>
            <person name="Grisel S."/>
            <person name="Petersen M."/>
            <person name="Berrin J.G."/>
            <person name="Delaux P.M."/>
            <person name="Dal Grande F."/>
            <person name="Keller J."/>
        </authorList>
    </citation>
    <scope>NUCLEOTIDE SEQUENCE [LARGE SCALE GENOMIC DNA]</scope>
    <source>
        <strain evidence="6 7">SAG 2036</strain>
    </source>
</reference>
<dbReference type="AlphaFoldDB" id="A0AAW1PD14"/>
<comment type="caution">
    <text evidence="6">The sequence shown here is derived from an EMBL/GenBank/DDBJ whole genome shotgun (WGS) entry which is preliminary data.</text>
</comment>
<dbReference type="Proteomes" id="UP001465755">
    <property type="component" value="Unassembled WGS sequence"/>
</dbReference>
<evidence type="ECO:0000256" key="4">
    <source>
        <dbReference type="SAM" id="Coils"/>
    </source>
</evidence>
<evidence type="ECO:0008006" key="8">
    <source>
        <dbReference type="Google" id="ProtNLM"/>
    </source>
</evidence>
<comment type="similarity">
    <text evidence="1">Belongs to the glycosyltransferase 2 family.</text>
</comment>
<keyword evidence="2" id="KW-0328">Glycosyltransferase</keyword>
<keyword evidence="3" id="KW-0808">Transferase</keyword>
<evidence type="ECO:0000313" key="6">
    <source>
        <dbReference type="EMBL" id="KAK9805992.1"/>
    </source>
</evidence>
<evidence type="ECO:0000256" key="1">
    <source>
        <dbReference type="ARBA" id="ARBA00006739"/>
    </source>
</evidence>
<sequence length="541" mass="59862">MATVDSEQYDDFVAASIRDVLGKVEEEEQDAVVTVVQATETKDQPGNKHKPQQKSRIERCTTPDAHLSQATDLYSKIEQGALDLTSNPAAATRFNRRRLQGLTEESNNLKTELQDTQRRLESATAELKQLMHERAALTTSNKALQAQVAQLKKANEDCKTEMGDKDTAARNLVREREQAAKERKASAAKLQATELRLQRASADVQHWKEAAKQAQQARPGPKSSREVGAADHAALLAENKRLQSCYAFVLLGDDVKVEPDNWAALITDQLARQPATSLLVLCDTADPGFPSFPVIRASHFRHFARLLPPEFVNQGGVQLRDCQPYVPPSYLRHPKTMGHKLRVRCNDTQLGAPANRNKLLDASFADYAICFDDDVVPDAGCIDAYVRAFRAHPDATGFAGPTHLPHDGRMLSSAVHMSDVSFFWEAPGHPAFPRVPWAISANFAFKTRDSELRFLPSYPMTGGGEDIDFCLRSGSTLISVPAAKCSHPLWSKRRHVLTHPFNWAKGDGHLISQFPEHTHFRAPNAVEILGAALLLACTSSW</sequence>
<dbReference type="InterPro" id="IPR029044">
    <property type="entry name" value="Nucleotide-diphossugar_trans"/>
</dbReference>
<keyword evidence="7" id="KW-1185">Reference proteome</keyword>
<evidence type="ECO:0000256" key="5">
    <source>
        <dbReference type="SAM" id="MobiDB-lite"/>
    </source>
</evidence>
<dbReference type="PANTHER" id="PTHR43179:SF12">
    <property type="entry name" value="GALACTOFURANOSYLTRANSFERASE GLFT2"/>
    <property type="match status" value="1"/>
</dbReference>
<evidence type="ECO:0000313" key="7">
    <source>
        <dbReference type="Proteomes" id="UP001465755"/>
    </source>
</evidence>